<sequence length="278" mass="31766">MDLPDISAGKIVRINMPSQFVDKRPVDVWLPDSYPSEEKYSVIYMNDGGSLFDSSKIWVNQEWKIDENVSDLLKKEKLKNTIVIGIHNNGMKRASEYLPEKALAFLPDSTKQLLDSLIPKGYLADNYLKFVVTELKPFIDSNFEVYTDSKHTFIMGSSMGGLISMYAICEYPTVFGGAACLSTHWIGIFKNNKEIPAAFLSYMSNNIPNPINHKIYFDTGDQGLDAFYPPYQREVDKLMQLAHFDSKNWITLYFEGEDHSKTAWSKRIDKPLIFLLGK</sequence>
<evidence type="ECO:0000313" key="1">
    <source>
        <dbReference type="EMBL" id="MFC4676869.1"/>
    </source>
</evidence>
<dbReference type="EMBL" id="JBHSGN010000161">
    <property type="protein sequence ID" value="MFC4676869.1"/>
    <property type="molecule type" value="Genomic_DNA"/>
</dbReference>
<accession>A0ABV9L2Y4</accession>
<keyword evidence="2" id="KW-1185">Reference proteome</keyword>
<dbReference type="Pfam" id="PF00756">
    <property type="entry name" value="Esterase"/>
    <property type="match status" value="1"/>
</dbReference>
<dbReference type="SUPFAM" id="SSF53474">
    <property type="entry name" value="alpha/beta-Hydrolases"/>
    <property type="match status" value="1"/>
</dbReference>
<reference evidence="2" key="1">
    <citation type="journal article" date="2019" name="Int. J. Syst. Evol. Microbiol.">
        <title>The Global Catalogue of Microorganisms (GCM) 10K type strain sequencing project: providing services to taxonomists for standard genome sequencing and annotation.</title>
        <authorList>
            <consortium name="The Broad Institute Genomics Platform"/>
            <consortium name="The Broad Institute Genome Sequencing Center for Infectious Disease"/>
            <person name="Wu L."/>
            <person name="Ma J."/>
        </authorList>
    </citation>
    <scope>NUCLEOTIDE SEQUENCE [LARGE SCALE GENOMIC DNA]</scope>
    <source>
        <strain evidence="2">CCUG 66188</strain>
    </source>
</reference>
<dbReference type="InterPro" id="IPR000801">
    <property type="entry name" value="Esterase-like"/>
</dbReference>
<dbReference type="RefSeq" id="WP_380001514.1">
    <property type="nucleotide sequence ID" value="NZ_JBHSGN010000161.1"/>
</dbReference>
<name>A0ABV9L2Y4_9BACT</name>
<dbReference type="InterPro" id="IPR029058">
    <property type="entry name" value="AB_hydrolase_fold"/>
</dbReference>
<dbReference type="Proteomes" id="UP001596023">
    <property type="component" value="Unassembled WGS sequence"/>
</dbReference>
<keyword evidence="1" id="KW-0378">Hydrolase</keyword>
<evidence type="ECO:0000313" key="2">
    <source>
        <dbReference type="Proteomes" id="UP001596023"/>
    </source>
</evidence>
<dbReference type="PANTHER" id="PTHR48098">
    <property type="entry name" value="ENTEROCHELIN ESTERASE-RELATED"/>
    <property type="match status" value="1"/>
</dbReference>
<protein>
    <submittedName>
        <fullName evidence="1">Alpha/beta hydrolase</fullName>
    </submittedName>
</protein>
<gene>
    <name evidence="1" type="ORF">ACFO6W_24610</name>
</gene>
<organism evidence="1 2">
    <name type="scientific">Dysgonomonas termitidis</name>
    <dbReference type="NCBI Taxonomy" id="1516126"/>
    <lineage>
        <taxon>Bacteria</taxon>
        <taxon>Pseudomonadati</taxon>
        <taxon>Bacteroidota</taxon>
        <taxon>Bacteroidia</taxon>
        <taxon>Bacteroidales</taxon>
        <taxon>Dysgonomonadaceae</taxon>
        <taxon>Dysgonomonas</taxon>
    </lineage>
</organism>
<dbReference type="GO" id="GO:0016787">
    <property type="term" value="F:hydrolase activity"/>
    <property type="evidence" value="ECO:0007669"/>
    <property type="project" value="UniProtKB-KW"/>
</dbReference>
<dbReference type="PANTHER" id="PTHR48098:SF6">
    <property type="entry name" value="FERRI-BACILLIBACTIN ESTERASE BESA"/>
    <property type="match status" value="1"/>
</dbReference>
<proteinExistence type="predicted"/>
<comment type="caution">
    <text evidence="1">The sequence shown here is derived from an EMBL/GenBank/DDBJ whole genome shotgun (WGS) entry which is preliminary data.</text>
</comment>
<dbReference type="InterPro" id="IPR050583">
    <property type="entry name" value="Mycobacterial_A85_antigen"/>
</dbReference>
<dbReference type="Gene3D" id="3.40.50.1820">
    <property type="entry name" value="alpha/beta hydrolase"/>
    <property type="match status" value="1"/>
</dbReference>